<dbReference type="EMBL" id="SLUI01000007">
    <property type="protein sequence ID" value="TCL37001.1"/>
    <property type="molecule type" value="Genomic_DNA"/>
</dbReference>
<accession>A0A4R1PZK9</accession>
<gene>
    <name evidence="2" type="ORF">EV210_107266</name>
</gene>
<organism evidence="2 3">
    <name type="scientific">Anaerospora hongkongensis</name>
    <dbReference type="NCBI Taxonomy" id="244830"/>
    <lineage>
        <taxon>Bacteria</taxon>
        <taxon>Bacillati</taxon>
        <taxon>Bacillota</taxon>
        <taxon>Negativicutes</taxon>
        <taxon>Selenomonadales</taxon>
        <taxon>Sporomusaceae</taxon>
        <taxon>Anaerospora</taxon>
    </lineage>
</organism>
<keyword evidence="1" id="KW-1133">Transmembrane helix</keyword>
<dbReference type="AlphaFoldDB" id="A0A4R1PZK9"/>
<keyword evidence="1" id="KW-0812">Transmembrane</keyword>
<dbReference type="RefSeq" id="WP_243650535.1">
    <property type="nucleotide sequence ID" value="NZ_SLUI01000007.1"/>
</dbReference>
<reference evidence="2 3" key="1">
    <citation type="submission" date="2019-03" db="EMBL/GenBank/DDBJ databases">
        <title>Genomic Encyclopedia of Type Strains, Phase IV (KMG-IV): sequencing the most valuable type-strain genomes for metagenomic binning, comparative biology and taxonomic classification.</title>
        <authorList>
            <person name="Goeker M."/>
        </authorList>
    </citation>
    <scope>NUCLEOTIDE SEQUENCE [LARGE SCALE GENOMIC DNA]</scope>
    <source>
        <strain evidence="2 3">DSM 15969</strain>
    </source>
</reference>
<evidence type="ECO:0000256" key="1">
    <source>
        <dbReference type="SAM" id="Phobius"/>
    </source>
</evidence>
<keyword evidence="1" id="KW-0472">Membrane</keyword>
<evidence type="ECO:0000313" key="3">
    <source>
        <dbReference type="Proteomes" id="UP000295063"/>
    </source>
</evidence>
<dbReference type="Proteomes" id="UP000295063">
    <property type="component" value="Unassembled WGS sequence"/>
</dbReference>
<proteinExistence type="predicted"/>
<protein>
    <submittedName>
        <fullName evidence="2">Uncharacterized protein</fullName>
    </submittedName>
</protein>
<keyword evidence="3" id="KW-1185">Reference proteome</keyword>
<evidence type="ECO:0000313" key="2">
    <source>
        <dbReference type="EMBL" id="TCL37001.1"/>
    </source>
</evidence>
<comment type="caution">
    <text evidence="2">The sequence shown here is derived from an EMBL/GenBank/DDBJ whole genome shotgun (WGS) entry which is preliminary data.</text>
</comment>
<feature type="transmembrane region" description="Helical" evidence="1">
    <location>
        <begin position="7"/>
        <end position="26"/>
    </location>
</feature>
<sequence length="167" mass="18764">MIKHWKPFVIGATTMLLVLAGFYMFFPTSQKNSIYPSVLPSADTASQLDAVTITPLPTLRLIRGNEVPFEGKVELKQTIAGRFAQNVTVVSFQATGEHAEKSLLKIVWENGEEEKLSPGTLNKVFPPDKRAVDIVVNGYSVHERRLFKDSNRSGTLTWEIRYEPVEQ</sequence>
<name>A0A4R1PZK9_9FIRM</name>